<dbReference type="eggNOG" id="ENOG50316S2">
    <property type="taxonomic scope" value="Bacteria"/>
</dbReference>
<accession>A4Y1P9</accession>
<evidence type="ECO:0008006" key="2">
    <source>
        <dbReference type="Google" id="ProtNLM"/>
    </source>
</evidence>
<dbReference type="STRING" id="319224.Sputcn32_0146"/>
<dbReference type="InterPro" id="IPR020354">
    <property type="entry name" value="Competence_nuclease_inhibitor"/>
</dbReference>
<protein>
    <recommendedName>
        <fullName evidence="2">Competence protein J (ComJ)</fullName>
    </recommendedName>
</protein>
<gene>
    <name evidence="1" type="ordered locus">Sputcn32_0146</name>
</gene>
<dbReference type="EMBL" id="CP000681">
    <property type="protein sequence ID" value="ABP73882.1"/>
    <property type="molecule type" value="Genomic_DNA"/>
</dbReference>
<dbReference type="Pfam" id="PF11033">
    <property type="entry name" value="ComJ"/>
    <property type="match status" value="1"/>
</dbReference>
<reference evidence="1" key="1">
    <citation type="submission" date="2007-04" db="EMBL/GenBank/DDBJ databases">
        <title>Complete sequence of Shewanella putrefaciens CN-32.</title>
        <authorList>
            <consortium name="US DOE Joint Genome Institute"/>
            <person name="Copeland A."/>
            <person name="Lucas S."/>
            <person name="Lapidus A."/>
            <person name="Barry K."/>
            <person name="Detter J.C."/>
            <person name="Glavina del Rio T."/>
            <person name="Hammon N."/>
            <person name="Israni S."/>
            <person name="Dalin E."/>
            <person name="Tice H."/>
            <person name="Pitluck S."/>
            <person name="Chain P."/>
            <person name="Malfatti S."/>
            <person name="Shin M."/>
            <person name="Vergez L."/>
            <person name="Schmutz J."/>
            <person name="Larimer F."/>
            <person name="Land M."/>
            <person name="Hauser L."/>
            <person name="Kyrpides N."/>
            <person name="Mikhailova N."/>
            <person name="Romine M.F."/>
            <person name="Fredrickson J."/>
            <person name="Tiedje J."/>
            <person name="Richardson P."/>
        </authorList>
    </citation>
    <scope>NUCLEOTIDE SEQUENCE [LARGE SCALE GENOMIC DNA]</scope>
    <source>
        <strain evidence="1">CN-32</strain>
    </source>
</reference>
<evidence type="ECO:0000313" key="1">
    <source>
        <dbReference type="EMBL" id="ABP73882.1"/>
    </source>
</evidence>
<dbReference type="KEGG" id="spc:Sputcn32_0146"/>
<proteinExistence type="predicted"/>
<name>A4Y1P9_SHEPC</name>
<sequence length="165" mass="18756">MRFIMQVDSTQTVDLLISHSQIIVRSREFNEDLSQWGRGNITQGALLHRDYLLFDPIVEGAFGANVILSICHEFKMDPACQRCILAPFCVVDKDQLEVASAAEKFKIYLPLNDELYSVYYEVCEGEEVFYKLTFTPSTHVVTPQYLLADHWGGEKGKKIIAGFAE</sequence>
<dbReference type="Gene3D" id="2.60.34.30">
    <property type="entry name" value="Competence, DNA-entry nuclease inhibitor, ComJ"/>
    <property type="match status" value="1"/>
</dbReference>
<organism evidence="1">
    <name type="scientific">Shewanella putrefaciens (strain CN-32 / ATCC BAA-453)</name>
    <dbReference type="NCBI Taxonomy" id="319224"/>
    <lineage>
        <taxon>Bacteria</taxon>
        <taxon>Pseudomonadati</taxon>
        <taxon>Pseudomonadota</taxon>
        <taxon>Gammaproteobacteria</taxon>
        <taxon>Alteromonadales</taxon>
        <taxon>Shewanellaceae</taxon>
        <taxon>Shewanella</taxon>
    </lineage>
</organism>
<dbReference type="AlphaFoldDB" id="A4Y1P9"/>
<dbReference type="InterPro" id="IPR038691">
    <property type="entry name" value="ComJ_sf"/>
</dbReference>
<dbReference type="HOGENOM" id="CLU_139215_0_0_6"/>